<dbReference type="SMART" id="SM01043">
    <property type="entry name" value="BTAD"/>
    <property type="match status" value="1"/>
</dbReference>
<dbReference type="SUPFAM" id="SSF52540">
    <property type="entry name" value="P-loop containing nucleoside triphosphate hydrolases"/>
    <property type="match status" value="1"/>
</dbReference>
<dbReference type="SUPFAM" id="SSF48452">
    <property type="entry name" value="TPR-like"/>
    <property type="match status" value="1"/>
</dbReference>
<dbReference type="InterPro" id="IPR005158">
    <property type="entry name" value="BTAD"/>
</dbReference>
<evidence type="ECO:0000313" key="3">
    <source>
        <dbReference type="Proteomes" id="UP000323454"/>
    </source>
</evidence>
<dbReference type="InterPro" id="IPR036388">
    <property type="entry name" value="WH-like_DNA-bd_sf"/>
</dbReference>
<dbReference type="Proteomes" id="UP000323454">
    <property type="component" value="Unassembled WGS sequence"/>
</dbReference>
<dbReference type="Pfam" id="PF03704">
    <property type="entry name" value="BTAD"/>
    <property type="match status" value="1"/>
</dbReference>
<dbReference type="PANTHER" id="PTHR47691:SF3">
    <property type="entry name" value="HTH-TYPE TRANSCRIPTIONAL REGULATOR RV0890C-RELATED"/>
    <property type="match status" value="1"/>
</dbReference>
<reference evidence="2 3" key="1">
    <citation type="submission" date="2019-09" db="EMBL/GenBank/DDBJ databases">
        <title>Goodfellowia gen. nov., a new genus of the Pseudonocardineae related to Actinoalloteichus, containing Goodfellowia coeruleoviolacea gen. nov., comb. nov. gen. nov., comb. nov.</title>
        <authorList>
            <person name="Labeda D."/>
        </authorList>
    </citation>
    <scope>NUCLEOTIDE SEQUENCE [LARGE SCALE GENOMIC DNA]</scope>
    <source>
        <strain evidence="2 3">AN110305</strain>
    </source>
</reference>
<dbReference type="PANTHER" id="PTHR47691">
    <property type="entry name" value="REGULATOR-RELATED"/>
    <property type="match status" value="1"/>
</dbReference>
<comment type="caution">
    <text evidence="2">The sequence shown here is derived from an EMBL/GenBank/DDBJ whole genome shotgun (WGS) entry which is preliminary data.</text>
</comment>
<dbReference type="InterPro" id="IPR027417">
    <property type="entry name" value="P-loop_NTPase"/>
</dbReference>
<evidence type="ECO:0000313" key="2">
    <source>
        <dbReference type="EMBL" id="KAA2262633.1"/>
    </source>
</evidence>
<name>A0A5B2XGV8_9PSEU</name>
<proteinExistence type="predicted"/>
<gene>
    <name evidence="2" type="ORF">F0L68_12075</name>
</gene>
<dbReference type="EMBL" id="VUOB01000021">
    <property type="protein sequence ID" value="KAA2262633.1"/>
    <property type="molecule type" value="Genomic_DNA"/>
</dbReference>
<dbReference type="InterPro" id="IPR011990">
    <property type="entry name" value="TPR-like_helical_dom_sf"/>
</dbReference>
<dbReference type="Gene3D" id="1.10.10.10">
    <property type="entry name" value="Winged helix-like DNA-binding domain superfamily/Winged helix DNA-binding domain"/>
    <property type="match status" value="1"/>
</dbReference>
<accession>A0A5B2XGV8</accession>
<organism evidence="2 3">
    <name type="scientific">Solihabitans fulvus</name>
    <dbReference type="NCBI Taxonomy" id="1892852"/>
    <lineage>
        <taxon>Bacteria</taxon>
        <taxon>Bacillati</taxon>
        <taxon>Actinomycetota</taxon>
        <taxon>Actinomycetes</taxon>
        <taxon>Pseudonocardiales</taxon>
        <taxon>Pseudonocardiaceae</taxon>
        <taxon>Solihabitans</taxon>
    </lineage>
</organism>
<protein>
    <submittedName>
        <fullName evidence="2">AfsR/SARP family transcriptional regulator</fullName>
    </submittedName>
</protein>
<dbReference type="Gene3D" id="1.25.40.10">
    <property type="entry name" value="Tetratricopeptide repeat domain"/>
    <property type="match status" value="1"/>
</dbReference>
<dbReference type="AlphaFoldDB" id="A0A5B2XGV8"/>
<evidence type="ECO:0000259" key="1">
    <source>
        <dbReference type="SMART" id="SM01043"/>
    </source>
</evidence>
<keyword evidence="3" id="KW-1185">Reference proteome</keyword>
<feature type="domain" description="Bacterial transcriptional activator" evidence="1">
    <location>
        <begin position="92"/>
        <end position="237"/>
    </location>
</feature>
<sequence>MTIELVLLSRVRCRGQEIAGSRLGDLLALLAADLRTGCSGARLVAGLWPDEQPEHPAKALQLLVSRARARLGADVIVSTPTGYRLSFGEDAVDATAVQLHASASAEHARAGDHAAALDRAEAGLALCDGAASWDTGLADPLSALRVARVPTYRFLVRARALALARLGRHAEAIEPLADLVPQRPRDEELLAELLRCEAATLGPAAALARYDDYRRALREDLGSDPGPALRGVHRDLLLSDAPVARHGIRHEPNPMLGRDKDIAAVTDLLRTSRVASIVGAGGLGKTRLAHAVGRQAEQRVVHFVGLAGVTADGDVTGEVASALGAGQAGNPAGPLTVRADVLTGIVDDLGPGPALLVLDNCEHVVRGAADLVQALVSLSKDLRVLTTSRAPLGLSSESVYPLPELDLPTTVELFGQRARAARPDVDLPATAVRELCGRLDGLPLAVELAAARVRVMPVDEIARRLDDRFALLRGSPRDAPQRHRTLRAVIDWSWQLLDPDGQAAMRALSVFPGGFTADAARHLLGDDDVLEQLVDQSLLKVVDSGSGLRFRMLETVREFSTARREEAGETDRVVDRFLAWARDLGADHDESVLAAGLAEVIGLVGAEQDNLVQALRYGLDRADGAAVAVTTALLSSLWLTESNFTRLGALAKDTAWVLSHFRPEPALVEVTRMAAVLCALIASLMQGTHSARCLTTLRRLPSPPPDTLVGATQLALCAPDVQALQALCDREEPLLAGMANYAVSYLLENTNDLDDAVLAARRMLDRLGPDALPLVRALAHGRLGELCLQVGSGEDAVRHIGAAMSITAELGLWSSTASRGHWAMVVADLQRGAFDEAERGLELAELDGGNEAAGVAMSDVCIRAEILLGRGEVEGGLRLWRRAADRLRDTGGDLGYAGSWALEVQAVAVVTHARHGHLDLVTEIVAVLPALLPAMVASTPVPGFPVCGSLLLAVAVADLDRGATAQGARLIALAERFGWQRMFQPTMSTARVRAVAEQADWSAYLDAVSSYADLDHAALRAAALAALRARDQNVSSDPA</sequence>
<dbReference type="OrthoDB" id="9812579at2"/>
<reference evidence="2 3" key="2">
    <citation type="submission" date="2019-09" db="EMBL/GenBank/DDBJ databases">
        <authorList>
            <person name="Jin C."/>
        </authorList>
    </citation>
    <scope>NUCLEOTIDE SEQUENCE [LARGE SCALE GENOMIC DNA]</scope>
    <source>
        <strain evidence="2 3">AN110305</strain>
    </source>
</reference>
<dbReference type="RefSeq" id="WP_149849612.1">
    <property type="nucleotide sequence ID" value="NZ_VUOB01000021.1"/>
</dbReference>